<dbReference type="InterPro" id="IPR011711">
    <property type="entry name" value="GntR_C"/>
</dbReference>
<comment type="caution">
    <text evidence="5">The sequence shown here is derived from an EMBL/GenBank/DDBJ whole genome shotgun (WGS) entry which is preliminary data.</text>
</comment>
<reference evidence="6" key="1">
    <citation type="journal article" date="2019" name="Int. J. Syst. Evol. Microbiol.">
        <title>The Global Catalogue of Microorganisms (GCM) 10K type strain sequencing project: providing services to taxonomists for standard genome sequencing and annotation.</title>
        <authorList>
            <consortium name="The Broad Institute Genomics Platform"/>
            <consortium name="The Broad Institute Genome Sequencing Center for Infectious Disease"/>
            <person name="Wu L."/>
            <person name="Ma J."/>
        </authorList>
    </citation>
    <scope>NUCLEOTIDE SEQUENCE [LARGE SCALE GENOMIC DNA]</scope>
    <source>
        <strain evidence="6">JCM 18304</strain>
    </source>
</reference>
<dbReference type="InterPro" id="IPR000524">
    <property type="entry name" value="Tscrpt_reg_HTH_GntR"/>
</dbReference>
<dbReference type="RefSeq" id="WP_345632650.1">
    <property type="nucleotide sequence ID" value="NZ_BAABJQ010000014.1"/>
</dbReference>
<feature type="domain" description="HTH gntR-type" evidence="4">
    <location>
        <begin position="16"/>
        <end position="84"/>
    </location>
</feature>
<evidence type="ECO:0000256" key="2">
    <source>
        <dbReference type="ARBA" id="ARBA00023125"/>
    </source>
</evidence>
<dbReference type="PANTHER" id="PTHR43537:SF41">
    <property type="entry name" value="TRANSCRIPTIONAL REGULATORY PROTEIN"/>
    <property type="match status" value="1"/>
</dbReference>
<dbReference type="PRINTS" id="PR00035">
    <property type="entry name" value="HTHGNTR"/>
</dbReference>
<dbReference type="EMBL" id="BAABJQ010000014">
    <property type="protein sequence ID" value="GAA5190462.1"/>
    <property type="molecule type" value="Genomic_DNA"/>
</dbReference>
<dbReference type="SMART" id="SM00345">
    <property type="entry name" value="HTH_GNTR"/>
    <property type="match status" value="1"/>
</dbReference>
<accession>A0ABP9S3Q3</accession>
<protein>
    <submittedName>
        <fullName evidence="5">GntR family transcriptional regulator</fullName>
    </submittedName>
</protein>
<dbReference type="InterPro" id="IPR036390">
    <property type="entry name" value="WH_DNA-bd_sf"/>
</dbReference>
<dbReference type="Gene3D" id="1.20.120.530">
    <property type="entry name" value="GntR ligand-binding domain-like"/>
    <property type="match status" value="1"/>
</dbReference>
<evidence type="ECO:0000313" key="5">
    <source>
        <dbReference type="EMBL" id="GAA5190462.1"/>
    </source>
</evidence>
<evidence type="ECO:0000313" key="6">
    <source>
        <dbReference type="Proteomes" id="UP001501570"/>
    </source>
</evidence>
<dbReference type="InterPro" id="IPR008920">
    <property type="entry name" value="TF_FadR/GntR_C"/>
</dbReference>
<dbReference type="SMART" id="SM00895">
    <property type="entry name" value="FCD"/>
    <property type="match status" value="1"/>
</dbReference>
<proteinExistence type="predicted"/>
<name>A0ABP9S3Q3_9ACTN</name>
<sequence length="233" mass="26428">MTNSASVPGDRRLHRRTTSDTVADELRSAILRGDFEDGMELNQVDLAREFGVSRVPIREALRQLKAEGLISSEPHMRAAVVGHTLERVIEILELRILLETYLLSRSATRMTKGDFAELRAMCDKMGRTRSHEDWLVLNTAFHDRLYDHADAPVARDLAHQLTMRVQRYTRMVRSGRNKRSGDPNAEHVAILDALERGDVSAARQELERHIQHTAARVKQIFVDRGEQAKATTA</sequence>
<dbReference type="Gene3D" id="1.10.10.10">
    <property type="entry name" value="Winged helix-like DNA-binding domain superfamily/Winged helix DNA-binding domain"/>
    <property type="match status" value="1"/>
</dbReference>
<dbReference type="SUPFAM" id="SSF46785">
    <property type="entry name" value="Winged helix' DNA-binding domain"/>
    <property type="match status" value="1"/>
</dbReference>
<evidence type="ECO:0000256" key="3">
    <source>
        <dbReference type="ARBA" id="ARBA00023163"/>
    </source>
</evidence>
<evidence type="ECO:0000259" key="4">
    <source>
        <dbReference type="PROSITE" id="PS50949"/>
    </source>
</evidence>
<dbReference type="PROSITE" id="PS50949">
    <property type="entry name" value="HTH_GNTR"/>
    <property type="match status" value="1"/>
</dbReference>
<dbReference type="SUPFAM" id="SSF48008">
    <property type="entry name" value="GntR ligand-binding domain-like"/>
    <property type="match status" value="1"/>
</dbReference>
<dbReference type="Proteomes" id="UP001501570">
    <property type="component" value="Unassembled WGS sequence"/>
</dbReference>
<keyword evidence="2" id="KW-0238">DNA-binding</keyword>
<keyword evidence="1" id="KW-0805">Transcription regulation</keyword>
<keyword evidence="6" id="KW-1185">Reference proteome</keyword>
<organism evidence="5 6">
    <name type="scientific">Rugosimonospora acidiphila</name>
    <dbReference type="NCBI Taxonomy" id="556531"/>
    <lineage>
        <taxon>Bacteria</taxon>
        <taxon>Bacillati</taxon>
        <taxon>Actinomycetota</taxon>
        <taxon>Actinomycetes</taxon>
        <taxon>Micromonosporales</taxon>
        <taxon>Micromonosporaceae</taxon>
        <taxon>Rugosimonospora</taxon>
    </lineage>
</organism>
<dbReference type="PANTHER" id="PTHR43537">
    <property type="entry name" value="TRANSCRIPTIONAL REGULATOR, GNTR FAMILY"/>
    <property type="match status" value="1"/>
</dbReference>
<gene>
    <name evidence="5" type="ORF">GCM10023322_45640</name>
</gene>
<keyword evidence="3" id="KW-0804">Transcription</keyword>
<dbReference type="InterPro" id="IPR036388">
    <property type="entry name" value="WH-like_DNA-bd_sf"/>
</dbReference>
<dbReference type="Pfam" id="PF00392">
    <property type="entry name" value="GntR"/>
    <property type="match status" value="1"/>
</dbReference>
<evidence type="ECO:0000256" key="1">
    <source>
        <dbReference type="ARBA" id="ARBA00023015"/>
    </source>
</evidence>
<dbReference type="CDD" id="cd07377">
    <property type="entry name" value="WHTH_GntR"/>
    <property type="match status" value="1"/>
</dbReference>
<dbReference type="Pfam" id="PF07729">
    <property type="entry name" value="FCD"/>
    <property type="match status" value="1"/>
</dbReference>